<proteinExistence type="predicted"/>
<dbReference type="InterPro" id="IPR011256">
    <property type="entry name" value="Reg_factor_effector_dom_sf"/>
</dbReference>
<evidence type="ECO:0000313" key="1">
    <source>
        <dbReference type="EMBL" id="RZH67878.1"/>
    </source>
</evidence>
<dbReference type="SUPFAM" id="SSF55136">
    <property type="entry name" value="Probable bacterial effector-binding domain"/>
    <property type="match status" value="1"/>
</dbReference>
<accession>A0A482XW20</accession>
<dbReference type="Proteomes" id="UP000292704">
    <property type="component" value="Unassembled WGS sequence"/>
</dbReference>
<dbReference type="PANTHER" id="PTHR11220:SF1">
    <property type="entry name" value="HEME-BINDING PROTEIN 2"/>
    <property type="match status" value="1"/>
</dbReference>
<dbReference type="OrthoDB" id="141612at2157"/>
<dbReference type="Pfam" id="PF04832">
    <property type="entry name" value="SOUL"/>
    <property type="match status" value="1"/>
</dbReference>
<name>A0A482XW20_9EURY</name>
<dbReference type="RefSeq" id="WP_130170588.1">
    <property type="nucleotide sequence ID" value="NZ_SHMR01000003.1"/>
</dbReference>
<dbReference type="STRING" id="222984.GCA_000731985_03563"/>
<sequence>MRPIRTLLFGAGGLLALWIGWGAYVSHTTERVPSETLERFDGIEVRRYPRSVLAETTAPDDGTAFRRLFRYISGANARSEDIAMTAPVTTRGESISMTAPVRTDSESDDVRMAFYLPSTYTPDTAPTPTASDVRLVVEPPRTTAVRRFSWYATDKRVDRERSRLLEQLSQRGIEVRGESTLLQYNDPWTPPFMRTNEIEVALEDVPARVRPVTS</sequence>
<gene>
    <name evidence="1" type="ORF">ELS17_10160</name>
</gene>
<organism evidence="1 2">
    <name type="scientific">Natrinema altunense</name>
    <dbReference type="NCBI Taxonomy" id="222984"/>
    <lineage>
        <taxon>Archaea</taxon>
        <taxon>Methanobacteriati</taxon>
        <taxon>Methanobacteriota</taxon>
        <taxon>Stenosarchaea group</taxon>
        <taxon>Halobacteria</taxon>
        <taxon>Halobacteriales</taxon>
        <taxon>Natrialbaceae</taxon>
        <taxon>Natrinema</taxon>
    </lineage>
</organism>
<dbReference type="EMBL" id="SHMR01000003">
    <property type="protein sequence ID" value="RZH67878.1"/>
    <property type="molecule type" value="Genomic_DNA"/>
</dbReference>
<dbReference type="AlphaFoldDB" id="A0A482XW20"/>
<comment type="caution">
    <text evidence="1">The sequence shown here is derived from an EMBL/GenBank/DDBJ whole genome shotgun (WGS) entry which is preliminary data.</text>
</comment>
<dbReference type="PANTHER" id="PTHR11220">
    <property type="entry name" value="HEME-BINDING PROTEIN-RELATED"/>
    <property type="match status" value="1"/>
</dbReference>
<protein>
    <submittedName>
        <fullName evidence="1">Heme-binding protein</fullName>
    </submittedName>
</protein>
<dbReference type="Gene3D" id="3.20.80.10">
    <property type="entry name" value="Regulatory factor, effector binding domain"/>
    <property type="match status" value="1"/>
</dbReference>
<evidence type="ECO:0000313" key="2">
    <source>
        <dbReference type="Proteomes" id="UP000292704"/>
    </source>
</evidence>
<reference evidence="1 2" key="1">
    <citation type="submission" date="2019-02" db="EMBL/GenBank/DDBJ databases">
        <title>Genome analysis provides insights into bioremediation potentialities and Haloocin production by Natrinema altunense strain 4.1R isolated from Chott Douz in Tunisian desert.</title>
        <authorList>
            <person name="Najjari A."/>
            <person name="Youssef N."/>
            <person name="Ben Dhia O."/>
            <person name="Ferjani R."/>
            <person name="El Hidri D."/>
            <person name="Ouzari H.I."/>
            <person name="Cherif A."/>
        </authorList>
    </citation>
    <scope>NUCLEOTIDE SEQUENCE [LARGE SCALE GENOMIC DNA]</scope>
    <source>
        <strain evidence="1 2">4.1R</strain>
    </source>
</reference>
<dbReference type="InterPro" id="IPR006917">
    <property type="entry name" value="SOUL_heme-bd"/>
</dbReference>